<keyword evidence="3" id="KW-1185">Reference proteome</keyword>
<name>A0A8S0UQ48_OLEEU</name>
<dbReference type="EMBL" id="CACTIH010007834">
    <property type="protein sequence ID" value="CAA3018423.1"/>
    <property type="molecule type" value="Genomic_DNA"/>
</dbReference>
<evidence type="ECO:0000256" key="1">
    <source>
        <dbReference type="SAM" id="MobiDB-lite"/>
    </source>
</evidence>
<dbReference type="Gramene" id="OE9A009576T1">
    <property type="protein sequence ID" value="OE9A009576C1"/>
    <property type="gene ID" value="OE9A009576"/>
</dbReference>
<sequence>MSEENDVPLDRVLMRLGARWHGDNKSRRKNAESACDAEALAARWTKKKFRIMIADPVTKAPPPLPPPPPPRRSDGHLPGSPNPILGRGGRCRPIRKYYRCKVLSAISLASLARLSTDVASLR</sequence>
<proteinExistence type="predicted"/>
<evidence type="ECO:0000313" key="2">
    <source>
        <dbReference type="EMBL" id="CAA3018423.1"/>
    </source>
</evidence>
<reference evidence="2 3" key="1">
    <citation type="submission" date="2019-12" db="EMBL/GenBank/DDBJ databases">
        <authorList>
            <person name="Alioto T."/>
            <person name="Alioto T."/>
            <person name="Gomez Garrido J."/>
        </authorList>
    </citation>
    <scope>NUCLEOTIDE SEQUENCE [LARGE SCALE GENOMIC DNA]</scope>
</reference>
<gene>
    <name evidence="2" type="ORF">OLEA9_A009576</name>
</gene>
<dbReference type="AlphaFoldDB" id="A0A8S0UQ48"/>
<feature type="region of interest" description="Disordered" evidence="1">
    <location>
        <begin position="56"/>
        <end position="90"/>
    </location>
</feature>
<organism evidence="2 3">
    <name type="scientific">Olea europaea subsp. europaea</name>
    <dbReference type="NCBI Taxonomy" id="158383"/>
    <lineage>
        <taxon>Eukaryota</taxon>
        <taxon>Viridiplantae</taxon>
        <taxon>Streptophyta</taxon>
        <taxon>Embryophyta</taxon>
        <taxon>Tracheophyta</taxon>
        <taxon>Spermatophyta</taxon>
        <taxon>Magnoliopsida</taxon>
        <taxon>eudicotyledons</taxon>
        <taxon>Gunneridae</taxon>
        <taxon>Pentapetalae</taxon>
        <taxon>asterids</taxon>
        <taxon>lamiids</taxon>
        <taxon>Lamiales</taxon>
        <taxon>Oleaceae</taxon>
        <taxon>Oleeae</taxon>
        <taxon>Olea</taxon>
    </lineage>
</organism>
<feature type="compositionally biased region" description="Pro residues" evidence="1">
    <location>
        <begin position="59"/>
        <end position="70"/>
    </location>
</feature>
<protein>
    <submittedName>
        <fullName evidence="2">Uncharacterized protein</fullName>
    </submittedName>
</protein>
<comment type="caution">
    <text evidence="2">The sequence shown here is derived from an EMBL/GenBank/DDBJ whole genome shotgun (WGS) entry which is preliminary data.</text>
</comment>
<dbReference type="Proteomes" id="UP000594638">
    <property type="component" value="Unassembled WGS sequence"/>
</dbReference>
<accession>A0A8S0UQ48</accession>
<evidence type="ECO:0000313" key="3">
    <source>
        <dbReference type="Proteomes" id="UP000594638"/>
    </source>
</evidence>